<dbReference type="RefSeq" id="WP_170883811.1">
    <property type="nucleotide sequence ID" value="NZ_JABEYA020000027.1"/>
</dbReference>
<evidence type="ECO:0000256" key="2">
    <source>
        <dbReference type="SAM" id="SignalP"/>
    </source>
</evidence>
<dbReference type="SUPFAM" id="SSF56925">
    <property type="entry name" value="OMPA-like"/>
    <property type="match status" value="1"/>
</dbReference>
<feature type="domain" description="Outer membrane protein beta-barrel" evidence="3">
    <location>
        <begin position="10"/>
        <end position="200"/>
    </location>
</feature>
<reference evidence="5" key="1">
    <citation type="journal article" date="2019" name="Int. J. Syst. Evol. Microbiol.">
        <title>The Global Catalogue of Microorganisms (GCM) 10K type strain sequencing project: providing services to taxonomists for standard genome sequencing and annotation.</title>
        <authorList>
            <consortium name="The Broad Institute Genomics Platform"/>
            <consortium name="The Broad Institute Genome Sequencing Center for Infectious Disease"/>
            <person name="Wu L."/>
            <person name="Ma J."/>
        </authorList>
    </citation>
    <scope>NUCLEOTIDE SEQUENCE [LARGE SCALE GENOMIC DNA]</scope>
    <source>
        <strain evidence="5">CECT 7398</strain>
    </source>
</reference>
<dbReference type="EMBL" id="JAUFQC010000001">
    <property type="protein sequence ID" value="MDN3610860.1"/>
    <property type="molecule type" value="Genomic_DNA"/>
</dbReference>
<dbReference type="Pfam" id="PF13505">
    <property type="entry name" value="OMP_b-brl"/>
    <property type="match status" value="1"/>
</dbReference>
<dbReference type="InterPro" id="IPR011250">
    <property type="entry name" value="OMP/PagP_B-barrel"/>
</dbReference>
<name>A0ABT8BUN5_9VIBR</name>
<protein>
    <submittedName>
        <fullName evidence="4">Porin family protein</fullName>
    </submittedName>
</protein>
<gene>
    <name evidence="4" type="ORF">QWZ16_14240</name>
</gene>
<feature type="chain" id="PRO_5046354536" evidence="2">
    <location>
        <begin position="20"/>
        <end position="200"/>
    </location>
</feature>
<comment type="caution">
    <text evidence="4">The sequence shown here is derived from an EMBL/GenBank/DDBJ whole genome shotgun (WGS) entry which is preliminary data.</text>
</comment>
<evidence type="ECO:0000313" key="4">
    <source>
        <dbReference type="EMBL" id="MDN3610860.1"/>
    </source>
</evidence>
<evidence type="ECO:0000259" key="3">
    <source>
        <dbReference type="Pfam" id="PF13505"/>
    </source>
</evidence>
<sequence length="200" mass="21427">MKMKYLAALIAVASTQAVGAENLDTQRGYLENGWYVGADIISTDLDGTLFGPSLEEVSSTNVAFSVGYSFQVAESFVVGVEGEYLNYGEFDLAYSAVQSKKVANTDISAFSLNLKPKYFVADSGFYVGGTLGLGTYHAEMTTVTNVSDSASDTGFTYGVEAGYALNNSWLLSAGYRVSSADIDGFDIDMNTLYAGIDYKF</sequence>
<keyword evidence="1 2" id="KW-0732">Signal</keyword>
<proteinExistence type="predicted"/>
<evidence type="ECO:0000256" key="1">
    <source>
        <dbReference type="ARBA" id="ARBA00022729"/>
    </source>
</evidence>
<evidence type="ECO:0000313" key="5">
    <source>
        <dbReference type="Proteomes" id="UP001238540"/>
    </source>
</evidence>
<organism evidence="4 5">
    <name type="scientific">Vibrio ostreicida</name>
    <dbReference type="NCBI Taxonomy" id="526588"/>
    <lineage>
        <taxon>Bacteria</taxon>
        <taxon>Pseudomonadati</taxon>
        <taxon>Pseudomonadota</taxon>
        <taxon>Gammaproteobacteria</taxon>
        <taxon>Vibrionales</taxon>
        <taxon>Vibrionaceae</taxon>
        <taxon>Vibrio</taxon>
    </lineage>
</organism>
<dbReference type="Gene3D" id="2.40.160.20">
    <property type="match status" value="1"/>
</dbReference>
<feature type="signal peptide" evidence="2">
    <location>
        <begin position="1"/>
        <end position="19"/>
    </location>
</feature>
<dbReference type="InterPro" id="IPR027385">
    <property type="entry name" value="Beta-barrel_OMP"/>
</dbReference>
<accession>A0ABT8BUN5</accession>
<keyword evidence="5" id="KW-1185">Reference proteome</keyword>
<dbReference type="Proteomes" id="UP001238540">
    <property type="component" value="Unassembled WGS sequence"/>
</dbReference>